<evidence type="ECO:0000256" key="3">
    <source>
        <dbReference type="ARBA" id="ARBA00023026"/>
    </source>
</evidence>
<accession>A0A8H5ZZG2</accession>
<evidence type="ECO:0000256" key="2">
    <source>
        <dbReference type="ARBA" id="ARBA00022729"/>
    </source>
</evidence>
<proteinExistence type="predicted"/>
<dbReference type="PROSITE" id="PS51782">
    <property type="entry name" value="LYSM"/>
    <property type="match status" value="3"/>
</dbReference>
<dbReference type="InterPro" id="IPR018392">
    <property type="entry name" value="LysM"/>
</dbReference>
<evidence type="ECO:0000256" key="1">
    <source>
        <dbReference type="ARBA" id="ARBA00022669"/>
    </source>
</evidence>
<protein>
    <recommendedName>
        <fullName evidence="5">LysM domain-containing protein</fullName>
    </recommendedName>
</protein>
<keyword evidence="7" id="KW-1185">Reference proteome</keyword>
<dbReference type="Gene3D" id="3.10.350.10">
    <property type="entry name" value="LysM domain"/>
    <property type="match status" value="4"/>
</dbReference>
<feature type="domain" description="LysM" evidence="5">
    <location>
        <begin position="371"/>
        <end position="417"/>
    </location>
</feature>
<dbReference type="Proteomes" id="UP000541154">
    <property type="component" value="Unassembled WGS sequence"/>
</dbReference>
<dbReference type="PANTHER" id="PTHR34997:SF2">
    <property type="entry name" value="LYSM DOMAIN-CONTAINING PROTEIN-RELATED"/>
    <property type="match status" value="1"/>
</dbReference>
<dbReference type="SUPFAM" id="SSF54106">
    <property type="entry name" value="LysM domain"/>
    <property type="match status" value="3"/>
</dbReference>
<keyword evidence="3" id="KW-0843">Virulence</keyword>
<reference evidence="6 7" key="1">
    <citation type="submission" date="2019-04" db="EMBL/GenBank/DDBJ databases">
        <title>Aspergillus burnettii sp. nov., novel species from soil in southeast Queensland.</title>
        <authorList>
            <person name="Gilchrist C.L.M."/>
            <person name="Pitt J.I."/>
            <person name="Lange L."/>
            <person name="Lacey H.J."/>
            <person name="Vuong D."/>
            <person name="Midgley D.J."/>
            <person name="Greenfield P."/>
            <person name="Bradbury M."/>
            <person name="Lacey E."/>
            <person name="Busk P.K."/>
            <person name="Pilgaard B."/>
            <person name="Chooi Y.H."/>
            <person name="Piggott A.M."/>
        </authorList>
    </citation>
    <scope>NUCLEOTIDE SEQUENCE [LARGE SCALE GENOMIC DNA]</scope>
    <source>
        <strain evidence="6 7">FRR 5400</strain>
    </source>
</reference>
<sequence length="419" mass="44541">MNELTLVWLLNNPEVNNPGCNNLLAGSSYCVQAVGDIVTYSGYGGYSNPCITSVPLPSGCIATAVTTTDSTWVFPTYTTNTTQPIRLPLAPGTWSNCSSYTQYIAPVRNTSTINSCYIVASIYEVDVTDFVSWNPSLSYDEDTDDPNDCQLKPGYQYCLQLTKPTATPTTTTRRTVTSTTTSGKATSTGPNGQPTPLLIQDGMTTRCGTFYLVKTDDSCYNITTSYNIAISKLYIWNPALNGDCTGLYPNYYICVGLIGNTTATTTTTTSSGGVSTPTPTQAGMVAGCTSFYYVQSGDGCSDIATNNGIALGKLYIWNPALNEDCSGLWPNYYICVDVGTTTAITTTATTTAGAVATPTPTQAGMVSSCKSFYYVQSGDGCSDIAANNGIALSKLYIWNPALNGDCSGLWPDYYICVGV</sequence>
<dbReference type="Pfam" id="PF01476">
    <property type="entry name" value="LysM"/>
    <property type="match status" value="3"/>
</dbReference>
<dbReference type="EMBL" id="SPNV01000151">
    <property type="protein sequence ID" value="KAF5859838.1"/>
    <property type="molecule type" value="Genomic_DNA"/>
</dbReference>
<evidence type="ECO:0000256" key="4">
    <source>
        <dbReference type="SAM" id="MobiDB-lite"/>
    </source>
</evidence>
<name>A0A8H5ZZG2_PETAA</name>
<evidence type="ECO:0000313" key="6">
    <source>
        <dbReference type="EMBL" id="KAF5859838.1"/>
    </source>
</evidence>
<dbReference type="InterPro" id="IPR052210">
    <property type="entry name" value="LysM1-like"/>
</dbReference>
<evidence type="ECO:0000313" key="7">
    <source>
        <dbReference type="Proteomes" id="UP000541154"/>
    </source>
</evidence>
<dbReference type="SMART" id="SM00257">
    <property type="entry name" value="LysM"/>
    <property type="match status" value="3"/>
</dbReference>
<feature type="compositionally biased region" description="Low complexity" evidence="4">
    <location>
        <begin position="166"/>
        <end position="189"/>
    </location>
</feature>
<dbReference type="InterPro" id="IPR036779">
    <property type="entry name" value="LysM_dom_sf"/>
</dbReference>
<dbReference type="CDD" id="cd00118">
    <property type="entry name" value="LysM"/>
    <property type="match status" value="3"/>
</dbReference>
<dbReference type="PANTHER" id="PTHR34997">
    <property type="entry name" value="AM15"/>
    <property type="match status" value="1"/>
</dbReference>
<keyword evidence="1" id="KW-0147">Chitin-binding</keyword>
<keyword evidence="2" id="KW-0732">Signal</keyword>
<comment type="caution">
    <text evidence="6">The sequence shown here is derived from an EMBL/GenBank/DDBJ whole genome shotgun (WGS) entry which is preliminary data.</text>
</comment>
<dbReference type="GO" id="GO:0008061">
    <property type="term" value="F:chitin binding"/>
    <property type="evidence" value="ECO:0007669"/>
    <property type="project" value="UniProtKB-KW"/>
</dbReference>
<gene>
    <name evidence="6" type="ORF">ETB97_002390</name>
</gene>
<dbReference type="AlphaFoldDB" id="A0A8H5ZZG2"/>
<organism evidence="6 7">
    <name type="scientific">Petromyces alliaceus</name>
    <name type="common">Aspergillus alliaceus</name>
    <dbReference type="NCBI Taxonomy" id="209559"/>
    <lineage>
        <taxon>Eukaryota</taxon>
        <taxon>Fungi</taxon>
        <taxon>Dikarya</taxon>
        <taxon>Ascomycota</taxon>
        <taxon>Pezizomycotina</taxon>
        <taxon>Eurotiomycetes</taxon>
        <taxon>Eurotiomycetidae</taxon>
        <taxon>Eurotiales</taxon>
        <taxon>Aspergillaceae</taxon>
        <taxon>Aspergillus</taxon>
        <taxon>Aspergillus subgen. Circumdati</taxon>
    </lineage>
</organism>
<feature type="domain" description="LysM" evidence="5">
    <location>
        <begin position="290"/>
        <end position="336"/>
    </location>
</feature>
<feature type="region of interest" description="Disordered" evidence="4">
    <location>
        <begin position="166"/>
        <end position="195"/>
    </location>
</feature>
<evidence type="ECO:0000259" key="5">
    <source>
        <dbReference type="PROSITE" id="PS51782"/>
    </source>
</evidence>
<feature type="domain" description="LysM" evidence="5">
    <location>
        <begin position="209"/>
        <end position="255"/>
    </location>
</feature>